<proteinExistence type="predicted"/>
<protein>
    <submittedName>
        <fullName evidence="1">Uncharacterized protein</fullName>
    </submittedName>
</protein>
<comment type="caution">
    <text evidence="1">The sequence shown here is derived from an EMBL/GenBank/DDBJ whole genome shotgun (WGS) entry which is preliminary data.</text>
</comment>
<sequence length="125" mass="13807">MITLHEKLTKSVNRALSKGSIKAHARAIPQSIKLNSETVSITVDDGICTLSVSNHSVSFTLTSHWKSGSLYAHWIRLNKALIELDSLVCRTPNKEELAEAFGKSFLERLVAKGKVKPTKTTYKGK</sequence>
<dbReference type="AlphaFoldDB" id="A0A2T5EJY2"/>
<name>A0A2T5EJY2_VIBSP</name>
<dbReference type="RefSeq" id="WP_108188361.1">
    <property type="nucleotide sequence ID" value="NZ_PIFK01000084.1"/>
</dbReference>
<reference evidence="1 2" key="1">
    <citation type="submission" date="2017-11" db="EMBL/GenBank/DDBJ databases">
        <title>Population delineation of vibrios coincides with oyster pathogenicity.</title>
        <authorList>
            <person name="Bruto M."/>
            <person name="Labreuche Y."/>
            <person name="James A."/>
            <person name="Piel D."/>
            <person name="Chenivesse S."/>
            <person name="Petton B."/>
            <person name="Polz M.F."/>
            <person name="Le Roux F."/>
        </authorList>
    </citation>
    <scope>NUCLEOTIDE SEQUENCE [LARGE SCALE GENOMIC DNA]</scope>
    <source>
        <strain evidence="1 2">FF_144</strain>
    </source>
</reference>
<evidence type="ECO:0000313" key="2">
    <source>
        <dbReference type="Proteomes" id="UP000244197"/>
    </source>
</evidence>
<dbReference type="Proteomes" id="UP000244197">
    <property type="component" value="Unassembled WGS sequence"/>
</dbReference>
<evidence type="ECO:0000313" key="1">
    <source>
        <dbReference type="EMBL" id="PTP20666.1"/>
    </source>
</evidence>
<organism evidence="1 2">
    <name type="scientific">Vibrio splendidus</name>
    <dbReference type="NCBI Taxonomy" id="29497"/>
    <lineage>
        <taxon>Bacteria</taxon>
        <taxon>Pseudomonadati</taxon>
        <taxon>Pseudomonadota</taxon>
        <taxon>Gammaproteobacteria</taxon>
        <taxon>Vibrionales</taxon>
        <taxon>Vibrionaceae</taxon>
        <taxon>Vibrio</taxon>
    </lineage>
</organism>
<gene>
    <name evidence="1" type="ORF">CWO07_24050</name>
</gene>
<dbReference type="EMBL" id="PIFK01000084">
    <property type="protein sequence ID" value="PTP20666.1"/>
    <property type="molecule type" value="Genomic_DNA"/>
</dbReference>
<accession>A0A2T5EJY2</accession>